<evidence type="ECO:0000313" key="4">
    <source>
        <dbReference type="Proteomes" id="UP000501168"/>
    </source>
</evidence>
<dbReference type="EMBL" id="CP050253">
    <property type="protein sequence ID" value="QIQ21775.1"/>
    <property type="molecule type" value="Genomic_DNA"/>
</dbReference>
<dbReference type="RefSeq" id="WP_166916916.1">
    <property type="nucleotide sequence ID" value="NZ_CP050253.1"/>
</dbReference>
<keyword evidence="2" id="KW-0012">Acyltransferase</keyword>
<dbReference type="Gene3D" id="2.160.10.10">
    <property type="entry name" value="Hexapeptide repeat proteins"/>
    <property type="match status" value="1"/>
</dbReference>
<dbReference type="AlphaFoldDB" id="A0A6G9IC20"/>
<evidence type="ECO:0000256" key="2">
    <source>
        <dbReference type="ARBA" id="ARBA00023315"/>
    </source>
</evidence>
<dbReference type="KEGG" id="orb:IPMB12_08815"/>
<name>A0A6G9IC20_9GAMM</name>
<dbReference type="InterPro" id="IPR011004">
    <property type="entry name" value="Trimer_LpxA-like_sf"/>
</dbReference>
<keyword evidence="4" id="KW-1185">Reference proteome</keyword>
<organism evidence="3 4">
    <name type="scientific">Zophobihabitans entericus</name>
    <dbReference type="NCBI Taxonomy" id="1635327"/>
    <lineage>
        <taxon>Bacteria</taxon>
        <taxon>Pseudomonadati</taxon>
        <taxon>Pseudomonadota</taxon>
        <taxon>Gammaproteobacteria</taxon>
        <taxon>Orbales</taxon>
        <taxon>Orbaceae</taxon>
        <taxon>Zophobihabitans</taxon>
    </lineage>
</organism>
<sequence length="195" mass="22746">MKYIHILIFLMTHDTTKLKEFWQSEIIKNKSFKWRRILRRLKESKRKSRQEFYWFWWRLANEMYLTENQKYKNIALSINCDLLMKYNTEILLGAKIGKNLHLAHTRGIVINDKVEIGDNATLLQGVTIGMKHREQHIKITIGNNFYAGANSVILGGEFVIGDNVRIGALSFVDKSLPDNCVVYTKKLNEIVIKAS</sequence>
<keyword evidence="1 3" id="KW-0808">Transferase</keyword>
<dbReference type="InterPro" id="IPR045304">
    <property type="entry name" value="LbH_SAT"/>
</dbReference>
<dbReference type="FunCoup" id="A0A6G9IC20">
    <property type="interactions" value="24"/>
</dbReference>
<reference evidence="3 4" key="1">
    <citation type="submission" date="2020-03" db="EMBL/GenBank/DDBJ databases">
        <title>Complete genome sequence of Orbus sp. IPMB12 (BCRC 80908).</title>
        <authorList>
            <person name="Lo W.-S."/>
            <person name="Chang T.-H."/>
            <person name="Kuo C.-H."/>
        </authorList>
    </citation>
    <scope>NUCLEOTIDE SEQUENCE [LARGE SCALE GENOMIC DNA]</scope>
    <source>
        <strain evidence="3 4">IPMB12</strain>
    </source>
</reference>
<dbReference type="InParanoid" id="A0A6G9IC20"/>
<dbReference type="CDD" id="cd03354">
    <property type="entry name" value="LbH_SAT"/>
    <property type="match status" value="1"/>
</dbReference>
<gene>
    <name evidence="3" type="ORF">IPMB12_08815</name>
</gene>
<protein>
    <submittedName>
        <fullName evidence="3">Serine acetyltransferase</fullName>
    </submittedName>
</protein>
<dbReference type="Proteomes" id="UP000501168">
    <property type="component" value="Chromosome"/>
</dbReference>
<dbReference type="SUPFAM" id="SSF51161">
    <property type="entry name" value="Trimeric LpxA-like enzymes"/>
    <property type="match status" value="1"/>
</dbReference>
<evidence type="ECO:0000256" key="1">
    <source>
        <dbReference type="ARBA" id="ARBA00022679"/>
    </source>
</evidence>
<accession>A0A6G9IC20</accession>
<dbReference type="PANTHER" id="PTHR42811">
    <property type="entry name" value="SERINE ACETYLTRANSFERASE"/>
    <property type="match status" value="1"/>
</dbReference>
<dbReference type="GO" id="GO:0016746">
    <property type="term" value="F:acyltransferase activity"/>
    <property type="evidence" value="ECO:0007669"/>
    <property type="project" value="UniProtKB-KW"/>
</dbReference>
<evidence type="ECO:0000313" key="3">
    <source>
        <dbReference type="EMBL" id="QIQ21775.1"/>
    </source>
</evidence>
<proteinExistence type="predicted"/>